<evidence type="ECO:0000313" key="7">
    <source>
        <dbReference type="EMBL" id="OWK60876.1"/>
    </source>
</evidence>
<comment type="function">
    <text evidence="3">May be involved in regulating transcriptional activation of cardiac genes during the aging process. May play a role in biosynthesis and/or processing of SLC2A4 in adipose cells.</text>
</comment>
<evidence type="ECO:0000256" key="4">
    <source>
        <dbReference type="ARBA" id="ARBA00033254"/>
    </source>
</evidence>
<evidence type="ECO:0000313" key="8">
    <source>
        <dbReference type="Proteomes" id="UP000197619"/>
    </source>
</evidence>
<dbReference type="PANTHER" id="PTHR23325">
    <property type="entry name" value="SERUM RESPONSE FACTOR-BINDING"/>
    <property type="match status" value="1"/>
</dbReference>
<dbReference type="STRING" id="299123.ENSLSDP00000020345"/>
<dbReference type="GO" id="GO:0030686">
    <property type="term" value="C:90S preribosome"/>
    <property type="evidence" value="ECO:0007669"/>
    <property type="project" value="TreeGrafter"/>
</dbReference>
<dbReference type="GO" id="GO:0030490">
    <property type="term" value="P:maturation of SSU-rRNA"/>
    <property type="evidence" value="ECO:0007669"/>
    <property type="project" value="TreeGrafter"/>
</dbReference>
<evidence type="ECO:0000256" key="5">
    <source>
        <dbReference type="SAM" id="MobiDB-lite"/>
    </source>
</evidence>
<dbReference type="PANTHER" id="PTHR23325:SF1">
    <property type="entry name" value="SERUM RESPONSE FACTOR-BINDING PROTEIN 1"/>
    <property type="match status" value="1"/>
</dbReference>
<sequence>MAPVLNLNNEVVKMRKDVKKARVLTIRRLTRHIRKLKSKRGSEDLKLKNKKRVERLIEEIHAMKEIKPDEVTRLALRTEVNFESVCKKPNCTAAERAMARLATHPTLKPRFVELKAAVKAFKDARKNPDKDTPMKKDQSEEQPKSVKCFSNSLDDQTCKRPQKQQGCEHKTKLGIKVETDKVVEELCESEYEQKTLEMKRVYASEEPSFQAVEMQMVTQNKTGKKLDYQKRKENMSKKKINAIKEIIYDSDQEHPSEKEYFDDSTEERFYNESSDSDSDSNDDFFIGKVKKKKTAAVNNFSSTKEKASVQKNVMKTEKSTVSGTVQDLIMEERKPLAKASKLESVICSSLSTTYQKSQNRRNTKDQPLKKERTVNVLFCTCTGFLKNETKLKKKPFSKASGDIKCNNNKASLEQPLHPSWEASRRRREQMSQITAFQGKKIKFDD</sequence>
<dbReference type="Proteomes" id="UP000197619">
    <property type="component" value="Unassembled WGS sequence"/>
</dbReference>
<organism evidence="7 8">
    <name type="scientific">Lonchura striata</name>
    <name type="common">white-rumped munia</name>
    <dbReference type="NCBI Taxonomy" id="40157"/>
    <lineage>
        <taxon>Eukaryota</taxon>
        <taxon>Metazoa</taxon>
        <taxon>Chordata</taxon>
        <taxon>Craniata</taxon>
        <taxon>Vertebrata</taxon>
        <taxon>Euteleostomi</taxon>
        <taxon>Archelosauria</taxon>
        <taxon>Archosauria</taxon>
        <taxon>Dinosauria</taxon>
        <taxon>Saurischia</taxon>
        <taxon>Theropoda</taxon>
        <taxon>Coelurosauria</taxon>
        <taxon>Aves</taxon>
        <taxon>Neognathae</taxon>
        <taxon>Neoaves</taxon>
        <taxon>Telluraves</taxon>
        <taxon>Australaves</taxon>
        <taxon>Passeriformes</taxon>
        <taxon>Passeroidea</taxon>
        <taxon>Estrildidae</taxon>
        <taxon>Estrildinae</taxon>
        <taxon>Lonchura</taxon>
    </lineage>
</organism>
<dbReference type="InterPro" id="IPR015158">
    <property type="entry name" value="Bud22_dom"/>
</dbReference>
<accession>A0A218V4I0</accession>
<dbReference type="AlphaFoldDB" id="A0A218V4I0"/>
<feature type="region of interest" description="Disordered" evidence="5">
    <location>
        <begin position="407"/>
        <end position="445"/>
    </location>
</feature>
<keyword evidence="8" id="KW-1185">Reference proteome</keyword>
<proteinExistence type="predicted"/>
<comment type="caution">
    <text evidence="7">The sequence shown here is derived from an EMBL/GenBank/DDBJ whole genome shotgun (WGS) entry which is preliminary data.</text>
</comment>
<gene>
    <name evidence="7" type="primary">SRFBP1</name>
    <name evidence="7" type="ORF">RLOC_00000508</name>
</gene>
<evidence type="ECO:0000256" key="2">
    <source>
        <dbReference type="ARBA" id="ARBA00023054"/>
    </source>
</evidence>
<reference evidence="7 8" key="1">
    <citation type="submission" date="2017-05" db="EMBL/GenBank/DDBJ databases">
        <title>Genome of assembly of the Bengalese finch, Lonchura striata domestica.</title>
        <authorList>
            <person name="Colquitt B.M."/>
            <person name="Brainard M.S."/>
        </authorList>
    </citation>
    <scope>NUCLEOTIDE SEQUENCE [LARGE SCALE GENOMIC DNA]</scope>
    <source>
        <strain evidence="7">White83orange57</strain>
    </source>
</reference>
<evidence type="ECO:0000256" key="1">
    <source>
        <dbReference type="ARBA" id="ARBA00013459"/>
    </source>
</evidence>
<evidence type="ECO:0000259" key="6">
    <source>
        <dbReference type="Pfam" id="PF09073"/>
    </source>
</evidence>
<protein>
    <recommendedName>
        <fullName evidence="1">Serum response factor-binding protein 1</fullName>
    </recommendedName>
    <alternativeName>
        <fullName evidence="4">SRF-dependent transcription regulation-associated protein</fullName>
    </alternativeName>
</protein>
<dbReference type="InterPro" id="IPR037393">
    <property type="entry name" value="Bud22/SRFB1"/>
</dbReference>
<feature type="compositionally biased region" description="Basic and acidic residues" evidence="5">
    <location>
        <begin position="253"/>
        <end position="270"/>
    </location>
</feature>
<feature type="compositionally biased region" description="Basic and acidic residues" evidence="5">
    <location>
        <begin position="123"/>
        <end position="144"/>
    </location>
</feature>
<name>A0A218V4I0_9PASE</name>
<keyword evidence="2" id="KW-0175">Coiled coil</keyword>
<dbReference type="EMBL" id="MUZQ01000050">
    <property type="protein sequence ID" value="OWK60876.1"/>
    <property type="molecule type" value="Genomic_DNA"/>
</dbReference>
<feature type="region of interest" description="Disordered" evidence="5">
    <location>
        <begin position="253"/>
        <end position="282"/>
    </location>
</feature>
<evidence type="ECO:0000256" key="3">
    <source>
        <dbReference type="ARBA" id="ARBA00025646"/>
    </source>
</evidence>
<feature type="region of interest" description="Disordered" evidence="5">
    <location>
        <begin position="123"/>
        <end position="168"/>
    </location>
</feature>
<feature type="domain" description="Bud22" evidence="6">
    <location>
        <begin position="373"/>
        <end position="444"/>
    </location>
</feature>
<dbReference type="GO" id="GO:0005634">
    <property type="term" value="C:nucleus"/>
    <property type="evidence" value="ECO:0007669"/>
    <property type="project" value="TreeGrafter"/>
</dbReference>
<dbReference type="Pfam" id="PF09073">
    <property type="entry name" value="BUD22"/>
    <property type="match status" value="1"/>
</dbReference>